<protein>
    <submittedName>
        <fullName evidence="1">Uncharacterized protein</fullName>
    </submittedName>
</protein>
<keyword evidence="2" id="KW-1185">Reference proteome</keyword>
<gene>
    <name evidence="1" type="ORF">CINC_LOCUS5489</name>
</gene>
<dbReference type="AlphaFoldDB" id="A0A9N8KRK5"/>
<organism evidence="1 2">
    <name type="scientific">Chrysodeixis includens</name>
    <name type="common">Soybean looper</name>
    <name type="synonym">Pseudoplusia includens</name>
    <dbReference type="NCBI Taxonomy" id="689277"/>
    <lineage>
        <taxon>Eukaryota</taxon>
        <taxon>Metazoa</taxon>
        <taxon>Ecdysozoa</taxon>
        <taxon>Arthropoda</taxon>
        <taxon>Hexapoda</taxon>
        <taxon>Insecta</taxon>
        <taxon>Pterygota</taxon>
        <taxon>Neoptera</taxon>
        <taxon>Endopterygota</taxon>
        <taxon>Lepidoptera</taxon>
        <taxon>Glossata</taxon>
        <taxon>Ditrysia</taxon>
        <taxon>Noctuoidea</taxon>
        <taxon>Noctuidae</taxon>
        <taxon>Plusiinae</taxon>
        <taxon>Chrysodeixis</taxon>
    </lineage>
</organism>
<sequence length="102" mass="12471">MLLVRRYLNKMYYKINKEIKCYLAPHLHMISTKTITKTRQEIYLIYSLRPSVVFVWITNKRAVFFVTSFLMTKHFLFTNDLSVYTLHEENSESYMLDKYLRE</sequence>
<name>A0A9N8KRK5_CHRIL</name>
<reference evidence="1" key="1">
    <citation type="submission" date="2021-12" db="EMBL/GenBank/DDBJ databases">
        <authorList>
            <person name="King R."/>
        </authorList>
    </citation>
    <scope>NUCLEOTIDE SEQUENCE</scope>
</reference>
<dbReference type="Proteomes" id="UP001154114">
    <property type="component" value="Chromosome 2"/>
</dbReference>
<evidence type="ECO:0000313" key="1">
    <source>
        <dbReference type="EMBL" id="CAD0194634.1"/>
    </source>
</evidence>
<dbReference type="EMBL" id="LR824005">
    <property type="protein sequence ID" value="CAD0194634.1"/>
    <property type="molecule type" value="Genomic_DNA"/>
</dbReference>
<accession>A0A9N8KRK5</accession>
<proteinExistence type="predicted"/>
<evidence type="ECO:0000313" key="2">
    <source>
        <dbReference type="Proteomes" id="UP001154114"/>
    </source>
</evidence>